<keyword evidence="11" id="KW-0443">Lipid metabolism</keyword>
<comment type="subcellular location">
    <subcellularLocation>
        <location evidence="1">Membrane</location>
        <topology evidence="1">Multi-pass membrane protein</topology>
    </subcellularLocation>
</comment>
<evidence type="ECO:0000259" key="15">
    <source>
        <dbReference type="PROSITE" id="PS50255"/>
    </source>
</evidence>
<evidence type="ECO:0000256" key="4">
    <source>
        <dbReference type="ARBA" id="ARBA00022617"/>
    </source>
</evidence>
<dbReference type="EMBL" id="GIBP01003841">
    <property type="protein sequence ID" value="NDV32810.1"/>
    <property type="molecule type" value="Transcribed_RNA"/>
</dbReference>
<keyword evidence="3" id="KW-0444">Lipid biosynthesis</keyword>
<protein>
    <recommendedName>
        <fullName evidence="15">Cytochrome b5 heme-binding domain-containing protein</fullName>
    </recommendedName>
</protein>
<dbReference type="PROSITE" id="PS00191">
    <property type="entry name" value="CYTOCHROME_B5_1"/>
    <property type="match status" value="1"/>
</dbReference>
<evidence type="ECO:0000256" key="10">
    <source>
        <dbReference type="ARBA" id="ARBA00023004"/>
    </source>
</evidence>
<dbReference type="Pfam" id="PF00173">
    <property type="entry name" value="Cyt-b5"/>
    <property type="match status" value="1"/>
</dbReference>
<evidence type="ECO:0000256" key="11">
    <source>
        <dbReference type="ARBA" id="ARBA00023098"/>
    </source>
</evidence>
<evidence type="ECO:0000313" key="16">
    <source>
        <dbReference type="EMBL" id="NDV32810.1"/>
    </source>
</evidence>
<dbReference type="GO" id="GO:0005789">
    <property type="term" value="C:endoplasmic reticulum membrane"/>
    <property type="evidence" value="ECO:0007669"/>
    <property type="project" value="TreeGrafter"/>
</dbReference>
<keyword evidence="12 14" id="KW-0472">Membrane</keyword>
<feature type="transmembrane region" description="Helical" evidence="14">
    <location>
        <begin position="136"/>
        <end position="159"/>
    </location>
</feature>
<dbReference type="CDD" id="cd03505">
    <property type="entry name" value="Delta9-FADS-like"/>
    <property type="match status" value="1"/>
</dbReference>
<dbReference type="Gene3D" id="3.10.120.10">
    <property type="entry name" value="Cytochrome b5-like heme/steroid binding domain"/>
    <property type="match status" value="1"/>
</dbReference>
<feature type="transmembrane region" description="Helical" evidence="14">
    <location>
        <begin position="31"/>
        <end position="48"/>
    </location>
</feature>
<dbReference type="InterPro" id="IPR009160">
    <property type="entry name" value="Acyl-CoA_deSatase_haem/ster-bd"/>
</dbReference>
<proteinExistence type="inferred from homology"/>
<reference evidence="16" key="1">
    <citation type="journal article" date="2020" name="J. Eukaryot. Microbiol.">
        <title>De novo Sequencing, Assembly and Annotation of the Transcriptome for the Free-Living Testate Amoeba Arcella intermedia.</title>
        <authorList>
            <person name="Ribeiro G.M."/>
            <person name="Porfirio-Sousa A.L."/>
            <person name="Maurer-Alcala X.X."/>
            <person name="Katz L.A."/>
            <person name="Lahr D.J.G."/>
        </authorList>
    </citation>
    <scope>NUCLEOTIDE SEQUENCE</scope>
</reference>
<dbReference type="PROSITE" id="PS50255">
    <property type="entry name" value="CYTOCHROME_B5_2"/>
    <property type="match status" value="1"/>
</dbReference>
<keyword evidence="9" id="KW-0560">Oxidoreductase</keyword>
<dbReference type="GO" id="GO:0004768">
    <property type="term" value="F:stearoyl-CoA 9-desaturase activity"/>
    <property type="evidence" value="ECO:0007669"/>
    <property type="project" value="InterPro"/>
</dbReference>
<keyword evidence="5 14" id="KW-0812">Transmembrane</keyword>
<dbReference type="InterPro" id="IPR018506">
    <property type="entry name" value="Cyt_B5_heme-BS"/>
</dbReference>
<dbReference type="PRINTS" id="PR00075">
    <property type="entry name" value="FACDDSATRASE"/>
</dbReference>
<dbReference type="SUPFAM" id="SSF55856">
    <property type="entry name" value="Cytochrome b5-like heme/steroid binding domain"/>
    <property type="match status" value="1"/>
</dbReference>
<keyword evidence="8 14" id="KW-1133">Transmembrane helix</keyword>
<name>A0A6B2L7C9_9EUKA</name>
<organism evidence="16">
    <name type="scientific">Arcella intermedia</name>
    <dbReference type="NCBI Taxonomy" id="1963864"/>
    <lineage>
        <taxon>Eukaryota</taxon>
        <taxon>Amoebozoa</taxon>
        <taxon>Tubulinea</taxon>
        <taxon>Elardia</taxon>
        <taxon>Arcellinida</taxon>
        <taxon>Sphaerothecina</taxon>
        <taxon>Arcellidae</taxon>
        <taxon>Arcella</taxon>
    </lineage>
</organism>
<evidence type="ECO:0000256" key="2">
    <source>
        <dbReference type="ARBA" id="ARBA00009295"/>
    </source>
</evidence>
<dbReference type="PANTHER" id="PTHR11351:SF31">
    <property type="entry name" value="DESATURASE 1, ISOFORM A-RELATED"/>
    <property type="match status" value="1"/>
</dbReference>
<dbReference type="GO" id="GO:0020037">
    <property type="term" value="F:heme binding"/>
    <property type="evidence" value="ECO:0007669"/>
    <property type="project" value="InterPro"/>
</dbReference>
<dbReference type="InterPro" id="IPR001199">
    <property type="entry name" value="Cyt_B5-like_heme/steroid-bd"/>
</dbReference>
<evidence type="ECO:0000256" key="7">
    <source>
        <dbReference type="ARBA" id="ARBA00022832"/>
    </source>
</evidence>
<evidence type="ECO:0000256" key="9">
    <source>
        <dbReference type="ARBA" id="ARBA00023002"/>
    </source>
</evidence>
<dbReference type="GO" id="GO:0006636">
    <property type="term" value="P:unsaturated fatty acid biosynthetic process"/>
    <property type="evidence" value="ECO:0007669"/>
    <property type="project" value="InterPro"/>
</dbReference>
<keyword evidence="6" id="KW-0479">Metal-binding</keyword>
<evidence type="ECO:0000256" key="13">
    <source>
        <dbReference type="ARBA" id="ARBA00023160"/>
    </source>
</evidence>
<evidence type="ECO:0000256" key="1">
    <source>
        <dbReference type="ARBA" id="ARBA00004141"/>
    </source>
</evidence>
<dbReference type="InterPro" id="IPR036400">
    <property type="entry name" value="Cyt_B5-like_heme/steroid_sf"/>
</dbReference>
<dbReference type="InterPro" id="IPR015876">
    <property type="entry name" value="Acyl-CoA_DS"/>
</dbReference>
<keyword evidence="4" id="KW-0349">Heme</keyword>
<dbReference type="AlphaFoldDB" id="A0A6B2L7C9"/>
<sequence length="372" mass="42976">MWVPLLLVSLIHFLTVVGFVWFPISWQGLKYALVMYFYSGFGITVGYHRLWSHRTYKGNWLWRLFWAIGGTSSLQGSIRWWCRLHRLHHSFPDTEVDPYGPNKGFWYSHVLWIFHKKDRKEELSKVNIQDIEKDPIALWVSVHYPWLSLTVAFLLPLLMFSDKTQAFFYGGCLARIITWHSTWCVNSLAHWLGSDEYSNETSAKDHLITALLTFGEGNHGFHHAFPGSYINGIRWWDYDPTKWVILAGSWLGLCQDLGWPDDNEVLKAKYQVKHKKLQDLNSQIRWPNPPNVVMTLEEYQRVAKAEGLVALGDTIYKVDSFLPEHPGGKALINSAVGMEPAKVEALMKNKHTHTMASKNFLQTMAIAKLADQ</sequence>
<dbReference type="PANTHER" id="PTHR11351">
    <property type="entry name" value="ACYL-COA DESATURASE"/>
    <property type="match status" value="1"/>
</dbReference>
<evidence type="ECO:0000256" key="3">
    <source>
        <dbReference type="ARBA" id="ARBA00022516"/>
    </source>
</evidence>
<dbReference type="GO" id="GO:0005506">
    <property type="term" value="F:iron ion binding"/>
    <property type="evidence" value="ECO:0007669"/>
    <property type="project" value="TreeGrafter"/>
</dbReference>
<evidence type="ECO:0000256" key="14">
    <source>
        <dbReference type="SAM" id="Phobius"/>
    </source>
</evidence>
<feature type="transmembrane region" description="Helical" evidence="14">
    <location>
        <begin position="6"/>
        <end position="24"/>
    </location>
</feature>
<keyword evidence="13" id="KW-0275">Fatty acid biosynthesis</keyword>
<accession>A0A6B2L7C9</accession>
<keyword evidence="10" id="KW-0408">Iron</keyword>
<evidence type="ECO:0000256" key="12">
    <source>
        <dbReference type="ARBA" id="ARBA00023136"/>
    </source>
</evidence>
<keyword evidence="7" id="KW-0276">Fatty acid metabolism</keyword>
<dbReference type="PIRSF" id="PIRSF000345">
    <property type="entry name" value="OLE1"/>
    <property type="match status" value="1"/>
</dbReference>
<feature type="domain" description="Cytochrome b5 heme-binding" evidence="15">
    <location>
        <begin position="309"/>
        <end position="370"/>
    </location>
</feature>
<evidence type="ECO:0000256" key="6">
    <source>
        <dbReference type="ARBA" id="ARBA00022723"/>
    </source>
</evidence>
<evidence type="ECO:0000256" key="5">
    <source>
        <dbReference type="ARBA" id="ARBA00022692"/>
    </source>
</evidence>
<comment type="similarity">
    <text evidence="2">Belongs to the fatty acid desaturase type 1 family.</text>
</comment>
<evidence type="ECO:0000256" key="8">
    <source>
        <dbReference type="ARBA" id="ARBA00022989"/>
    </source>
</evidence>